<dbReference type="SUPFAM" id="SSF50341">
    <property type="entry name" value="CheW-like"/>
    <property type="match status" value="1"/>
</dbReference>
<gene>
    <name evidence="2" type="ORF">DKZ56_12985</name>
</gene>
<dbReference type="Pfam" id="PF01584">
    <property type="entry name" value="CheW"/>
    <property type="match status" value="1"/>
</dbReference>
<proteinExistence type="predicted"/>
<name>A0A4P6UY16_9BACL</name>
<dbReference type="PROSITE" id="PS50851">
    <property type="entry name" value="CHEW"/>
    <property type="match status" value="1"/>
</dbReference>
<dbReference type="PANTHER" id="PTHR22617:SF23">
    <property type="entry name" value="CHEMOTAXIS PROTEIN CHEW"/>
    <property type="match status" value="1"/>
</dbReference>
<accession>A0A4P6UY16</accession>
<keyword evidence="3" id="KW-1185">Reference proteome</keyword>
<dbReference type="Gene3D" id="2.30.30.40">
    <property type="entry name" value="SH3 Domains"/>
    <property type="match status" value="1"/>
</dbReference>
<dbReference type="GO" id="GO:0006935">
    <property type="term" value="P:chemotaxis"/>
    <property type="evidence" value="ECO:0007669"/>
    <property type="project" value="InterPro"/>
</dbReference>
<dbReference type="RefSeq" id="WP_208650371.1">
    <property type="nucleotide sequence ID" value="NZ_CP036528.1"/>
</dbReference>
<organism evidence="2 3">
    <name type="scientific">Ureibacillus thermophilus</name>
    <dbReference type="NCBI Taxonomy" id="367743"/>
    <lineage>
        <taxon>Bacteria</taxon>
        <taxon>Bacillati</taxon>
        <taxon>Bacillota</taxon>
        <taxon>Bacilli</taxon>
        <taxon>Bacillales</taxon>
        <taxon>Caryophanaceae</taxon>
        <taxon>Ureibacillus</taxon>
    </lineage>
</organism>
<protein>
    <submittedName>
        <fullName evidence="2">Purine-binding chemotaxis protein CheW</fullName>
    </submittedName>
</protein>
<dbReference type="GO" id="GO:0007165">
    <property type="term" value="P:signal transduction"/>
    <property type="evidence" value="ECO:0007669"/>
    <property type="project" value="InterPro"/>
</dbReference>
<evidence type="ECO:0000259" key="1">
    <source>
        <dbReference type="PROSITE" id="PS50851"/>
    </source>
</evidence>
<feature type="domain" description="CheW-like" evidence="1">
    <location>
        <begin position="9"/>
        <end position="148"/>
    </location>
</feature>
<dbReference type="GO" id="GO:0005829">
    <property type="term" value="C:cytosol"/>
    <property type="evidence" value="ECO:0007669"/>
    <property type="project" value="TreeGrafter"/>
</dbReference>
<dbReference type="Proteomes" id="UP000291151">
    <property type="component" value="Chromosome"/>
</dbReference>
<evidence type="ECO:0000313" key="2">
    <source>
        <dbReference type="EMBL" id="QBK26682.1"/>
    </source>
</evidence>
<dbReference type="InterPro" id="IPR036061">
    <property type="entry name" value="CheW-like_dom_sf"/>
</dbReference>
<dbReference type="KEGG" id="uth:DKZ56_12985"/>
<dbReference type="Gene3D" id="2.40.50.180">
    <property type="entry name" value="CheA-289, Domain 4"/>
    <property type="match status" value="1"/>
</dbReference>
<dbReference type="AlphaFoldDB" id="A0A4P6UY16"/>
<dbReference type="InterPro" id="IPR002545">
    <property type="entry name" value="CheW-lke_dom"/>
</dbReference>
<evidence type="ECO:0000313" key="3">
    <source>
        <dbReference type="Proteomes" id="UP000291151"/>
    </source>
</evidence>
<dbReference type="EMBL" id="CP036528">
    <property type="protein sequence ID" value="QBK26682.1"/>
    <property type="molecule type" value="Genomic_DNA"/>
</dbReference>
<reference evidence="2 3" key="1">
    <citation type="submission" date="2019-02" db="EMBL/GenBank/DDBJ databases">
        <title>Ureibacillus thermophilus.</title>
        <authorList>
            <person name="Sunny J.S."/>
            <person name="Natarajan A."/>
            <person name="Saleena L.M."/>
        </authorList>
    </citation>
    <scope>NUCLEOTIDE SEQUENCE [LARGE SCALE GENOMIC DNA]</scope>
    <source>
        <strain evidence="2 3">LM102</strain>
    </source>
</reference>
<dbReference type="PANTHER" id="PTHR22617">
    <property type="entry name" value="CHEMOTAXIS SENSOR HISTIDINE KINASE-RELATED"/>
    <property type="match status" value="1"/>
</dbReference>
<dbReference type="SMART" id="SM00260">
    <property type="entry name" value="CheW"/>
    <property type="match status" value="1"/>
</dbReference>
<sequence length="150" mass="17237">MKGFDQVDGNQFVVFSLNEQLYAFFIEEVVEILRVPSITSIPGINPYIEGVINLRGNIIPIVNLHKRFQLPTPEKNKKNRIVIVQGKNENIGLLVDKINMVTKFDEEHVEPVSNNQTIEEDIVIYYAKHKEQVIGVLNLEKVLYDNHHVS</sequence>
<dbReference type="InterPro" id="IPR039315">
    <property type="entry name" value="CheW"/>
</dbReference>